<accession>A0AAJ3NVZ3</accession>
<proteinExistence type="predicted"/>
<protein>
    <submittedName>
        <fullName evidence="1">Uncharacterized protein</fullName>
    </submittedName>
</protein>
<organism evidence="1 2">
    <name type="scientific">Escherichia coli H605</name>
    <dbReference type="NCBI Taxonomy" id="656410"/>
    <lineage>
        <taxon>Bacteria</taxon>
        <taxon>Pseudomonadati</taxon>
        <taxon>Pseudomonadota</taxon>
        <taxon>Gammaproteobacteria</taxon>
        <taxon>Enterobacterales</taxon>
        <taxon>Enterobacteriaceae</taxon>
        <taxon>Escherichia</taxon>
    </lineage>
</organism>
<dbReference type="AlphaFoldDB" id="A0AAJ3NVZ3"/>
<dbReference type="Proteomes" id="UP000243401">
    <property type="component" value="Unassembled WGS sequence"/>
</dbReference>
<gene>
    <name evidence="1" type="ORF">EATG_03710</name>
</gene>
<dbReference type="EMBL" id="ADJX01000009">
    <property type="protein sequence ID" value="OSL45947.1"/>
    <property type="molecule type" value="Genomic_DNA"/>
</dbReference>
<name>A0AAJ3NVZ3_ECOLX</name>
<evidence type="ECO:0000313" key="1">
    <source>
        <dbReference type="EMBL" id="OSL45947.1"/>
    </source>
</evidence>
<sequence length="49" mass="6071">MLLYSYLLTFQYHPEKYERVSGCTRKILQMSKIFNIDVVNSYMHYFDRK</sequence>
<reference evidence="1 2" key="1">
    <citation type="submission" date="2010-04" db="EMBL/GenBank/DDBJ databases">
        <title>The Genome Sequence of Escherichia coli H605.</title>
        <authorList>
            <consortium name="The Broad Institute Genome Sequencing Platform"/>
            <consortium name="The Broad Institute Genome Sequencing Center for Infectious Disease"/>
            <person name="Feldgarden M."/>
            <person name="Gordon D.M."/>
            <person name="Johnson J.R."/>
            <person name="Johnston B.D."/>
            <person name="Young S."/>
            <person name="Zeng Q."/>
            <person name="Koehrsen M."/>
            <person name="Alvarado L."/>
            <person name="Berlin A.M."/>
            <person name="Borenstein D."/>
            <person name="Chapman S.B."/>
            <person name="Chen Z."/>
            <person name="Engels R."/>
            <person name="Freedman E."/>
            <person name="Gellesch M."/>
            <person name="Goldberg J."/>
            <person name="Griggs A."/>
            <person name="Gujja S."/>
            <person name="Heilman E.R."/>
            <person name="Heiman D.I."/>
            <person name="Hepburn T.A."/>
            <person name="Howarth C."/>
            <person name="Jen D."/>
            <person name="Larson L."/>
            <person name="Mehta T."/>
            <person name="Park D."/>
            <person name="Pearson M."/>
            <person name="Richards J."/>
            <person name="Roberts A."/>
            <person name="Saif S."/>
            <person name="Shea T.D."/>
            <person name="Shenoy N."/>
            <person name="Sisk P."/>
            <person name="Stolte C."/>
            <person name="Sykes S.N."/>
            <person name="Walk T."/>
            <person name="White J."/>
            <person name="Yandava C."/>
            <person name="Haas B."/>
            <person name="Henn M.R."/>
            <person name="Nusbaum C."/>
            <person name="Birren B."/>
        </authorList>
    </citation>
    <scope>NUCLEOTIDE SEQUENCE [LARGE SCALE GENOMIC DNA]</scope>
    <source>
        <strain evidence="1 2">H605</strain>
    </source>
</reference>
<evidence type="ECO:0000313" key="2">
    <source>
        <dbReference type="Proteomes" id="UP000243401"/>
    </source>
</evidence>
<comment type="caution">
    <text evidence="1">The sequence shown here is derived from an EMBL/GenBank/DDBJ whole genome shotgun (WGS) entry which is preliminary data.</text>
</comment>